<feature type="transmembrane region" description="Helical" evidence="6">
    <location>
        <begin position="269"/>
        <end position="288"/>
    </location>
</feature>
<protein>
    <recommendedName>
        <fullName evidence="6">Protein DETOXIFICATION</fullName>
    </recommendedName>
    <alternativeName>
        <fullName evidence="6">Multidrug and toxic compound extrusion protein</fullName>
    </alternativeName>
</protein>
<dbReference type="Proteomes" id="UP000663760">
    <property type="component" value="Chromosome 15"/>
</dbReference>
<dbReference type="OrthoDB" id="2126698at2759"/>
<comment type="similarity">
    <text evidence="2 6">Belongs to the multi antimicrobial extrusion (MATE) (TC 2.A.66.1) family.</text>
</comment>
<name>A0A7I8LEQ2_SPIIN</name>
<evidence type="ECO:0000256" key="2">
    <source>
        <dbReference type="ARBA" id="ARBA00010199"/>
    </source>
</evidence>
<feature type="transmembrane region" description="Helical" evidence="6">
    <location>
        <begin position="308"/>
        <end position="331"/>
    </location>
</feature>
<dbReference type="NCBIfam" id="TIGR00797">
    <property type="entry name" value="matE"/>
    <property type="match status" value="1"/>
</dbReference>
<evidence type="ECO:0000256" key="4">
    <source>
        <dbReference type="ARBA" id="ARBA00022989"/>
    </source>
</evidence>
<feature type="transmembrane region" description="Helical" evidence="6">
    <location>
        <begin position="50"/>
        <end position="74"/>
    </location>
</feature>
<reference evidence="7" key="1">
    <citation type="submission" date="2020-02" db="EMBL/GenBank/DDBJ databases">
        <authorList>
            <person name="Scholz U."/>
            <person name="Mascher M."/>
            <person name="Fiebig A."/>
        </authorList>
    </citation>
    <scope>NUCLEOTIDE SEQUENCE</scope>
</reference>
<keyword evidence="8" id="KW-1185">Reference proteome</keyword>
<accession>A0A7I8LEQ2</accession>
<dbReference type="AlphaFoldDB" id="A0A7I8LEQ2"/>
<feature type="transmembrane region" description="Helical" evidence="6">
    <location>
        <begin position="194"/>
        <end position="220"/>
    </location>
</feature>
<keyword evidence="3 6" id="KW-0812">Transmembrane</keyword>
<feature type="transmembrane region" description="Helical" evidence="6">
    <location>
        <begin position="351"/>
        <end position="370"/>
    </location>
</feature>
<dbReference type="InterPro" id="IPR045069">
    <property type="entry name" value="MATE_euk"/>
</dbReference>
<organism evidence="7 8">
    <name type="scientific">Spirodela intermedia</name>
    <name type="common">Intermediate duckweed</name>
    <dbReference type="NCBI Taxonomy" id="51605"/>
    <lineage>
        <taxon>Eukaryota</taxon>
        <taxon>Viridiplantae</taxon>
        <taxon>Streptophyta</taxon>
        <taxon>Embryophyta</taxon>
        <taxon>Tracheophyta</taxon>
        <taxon>Spermatophyta</taxon>
        <taxon>Magnoliopsida</taxon>
        <taxon>Liliopsida</taxon>
        <taxon>Araceae</taxon>
        <taxon>Lemnoideae</taxon>
        <taxon>Spirodela</taxon>
    </lineage>
</organism>
<evidence type="ECO:0000256" key="5">
    <source>
        <dbReference type="ARBA" id="ARBA00023136"/>
    </source>
</evidence>
<comment type="subcellular location">
    <subcellularLocation>
        <location evidence="1">Membrane</location>
        <topology evidence="1">Multi-pass membrane protein</topology>
    </subcellularLocation>
</comment>
<evidence type="ECO:0000313" key="7">
    <source>
        <dbReference type="EMBL" id="CAA7408497.1"/>
    </source>
</evidence>
<evidence type="ECO:0000256" key="3">
    <source>
        <dbReference type="ARBA" id="ARBA00022692"/>
    </source>
</evidence>
<dbReference type="GO" id="GO:0016020">
    <property type="term" value="C:membrane"/>
    <property type="evidence" value="ECO:0007669"/>
    <property type="project" value="UniProtKB-SubCell"/>
</dbReference>
<feature type="transmembrane region" description="Helical" evidence="6">
    <location>
        <begin position="226"/>
        <end position="248"/>
    </location>
</feature>
<dbReference type="EMBL" id="LR746278">
    <property type="protein sequence ID" value="CAA7408497.1"/>
    <property type="molecule type" value="Genomic_DNA"/>
</dbReference>
<proteinExistence type="inferred from homology"/>
<feature type="transmembrane region" description="Helical" evidence="6">
    <location>
        <begin position="94"/>
        <end position="115"/>
    </location>
</feature>
<sequence length="511" mass="54154">MGVGDGDLAQLDAPLIPSPAAGLGSHVEGGDAASGGRSFAGLLGEVERQVWLAGPLVAVNLLQYCLQVISLMFVGHLGELALSGASMATSFANVTGFSVLLGMGTALDTLCGQAYGAKQYHMLGIHLQRAMVVLLLATIPLSLIWASTSRILMALGQNPEIATEAGLYALWMIPGLPAYGLTQCHIRFLQSQNIVVPMVVISGVTALLHIPLCWILVFVAGLGGKGAALAVVISHWLNLSLLALYVNLSGACKRTWTGFSKEALHDTVNFVRLAAPSAAMICLEYWSFEMVVLLSGLLPNPKLETSVLSISLSTMWMVYMIPTGLGSAVSIRVSNELGAGNARGARSAVRAVLIIATTEGLLGALATVLVRNVWGYLYSEEEEVVKYVAAMMPILAVSDFMDGIQCALQGAVRGCGWQKACSLLNLAAYYVVGVPSSVLFAFVFHTGGKGLWMGIICALCVQVFVLLAMLLNTDWDHEVSYPPSPFSPPLMATPHPPSSWALLKIVPLMEI</sequence>
<dbReference type="CDD" id="cd13132">
    <property type="entry name" value="MATE_eukaryotic"/>
    <property type="match status" value="1"/>
</dbReference>
<dbReference type="GO" id="GO:1990961">
    <property type="term" value="P:xenobiotic detoxification by transmembrane export across the plasma membrane"/>
    <property type="evidence" value="ECO:0007669"/>
    <property type="project" value="InterPro"/>
</dbReference>
<evidence type="ECO:0000256" key="1">
    <source>
        <dbReference type="ARBA" id="ARBA00004141"/>
    </source>
</evidence>
<feature type="transmembrane region" description="Helical" evidence="6">
    <location>
        <begin position="450"/>
        <end position="471"/>
    </location>
</feature>
<feature type="transmembrane region" description="Helical" evidence="6">
    <location>
        <begin position="165"/>
        <end position="182"/>
    </location>
</feature>
<evidence type="ECO:0000313" key="8">
    <source>
        <dbReference type="Proteomes" id="UP000663760"/>
    </source>
</evidence>
<keyword evidence="5 6" id="KW-0472">Membrane</keyword>
<dbReference type="GO" id="GO:0042910">
    <property type="term" value="F:xenobiotic transmembrane transporter activity"/>
    <property type="evidence" value="ECO:0007669"/>
    <property type="project" value="InterPro"/>
</dbReference>
<evidence type="ECO:0000256" key="6">
    <source>
        <dbReference type="RuleBase" id="RU004914"/>
    </source>
</evidence>
<feature type="transmembrane region" description="Helical" evidence="6">
    <location>
        <begin position="423"/>
        <end position="444"/>
    </location>
</feature>
<keyword evidence="4 6" id="KW-1133">Transmembrane helix</keyword>
<dbReference type="PANTHER" id="PTHR11206">
    <property type="entry name" value="MULTIDRUG RESISTANCE PROTEIN"/>
    <property type="match status" value="1"/>
</dbReference>
<dbReference type="GO" id="GO:0015297">
    <property type="term" value="F:antiporter activity"/>
    <property type="evidence" value="ECO:0007669"/>
    <property type="project" value="InterPro"/>
</dbReference>
<gene>
    <name evidence="7" type="ORF">SI8410_15019175</name>
</gene>
<feature type="transmembrane region" description="Helical" evidence="6">
    <location>
        <begin position="127"/>
        <end position="145"/>
    </location>
</feature>
<dbReference type="InterPro" id="IPR002528">
    <property type="entry name" value="MATE_fam"/>
</dbReference>
<dbReference type="Pfam" id="PF01554">
    <property type="entry name" value="MatE"/>
    <property type="match status" value="2"/>
</dbReference>